<gene>
    <name evidence="1" type="ORF">CLLU_10320</name>
</gene>
<dbReference type="EMBL" id="PVXP01000009">
    <property type="protein sequence ID" value="PRR86004.1"/>
    <property type="molecule type" value="Genomic_DNA"/>
</dbReference>
<evidence type="ECO:0000313" key="2">
    <source>
        <dbReference type="Proteomes" id="UP000237798"/>
    </source>
</evidence>
<dbReference type="AlphaFoldDB" id="A0A2T0BQ44"/>
<reference evidence="1 2" key="1">
    <citation type="submission" date="2018-03" db="EMBL/GenBank/DDBJ databases">
        <title>Genome sequence of Clostridium luticellarii DSM 29923.</title>
        <authorList>
            <person name="Poehlein A."/>
            <person name="Daniel R."/>
        </authorList>
    </citation>
    <scope>NUCLEOTIDE SEQUENCE [LARGE SCALE GENOMIC DNA]</scope>
    <source>
        <strain evidence="1 2">DSM 29923</strain>
    </source>
</reference>
<dbReference type="RefSeq" id="WP_106008509.1">
    <property type="nucleotide sequence ID" value="NZ_PVXP01000009.1"/>
</dbReference>
<proteinExistence type="predicted"/>
<keyword evidence="2" id="KW-1185">Reference proteome</keyword>
<evidence type="ECO:0000313" key="1">
    <source>
        <dbReference type="EMBL" id="PRR86004.1"/>
    </source>
</evidence>
<sequence length="131" mass="15025">MTEYTLAQVIDKMGRNLGLKFQYIGEGIFEAESGSIIHVDTTGRVRNDVGELMLSSFTLNSKFRLVNEPVNFMEAIKAFAEEKIIYCEFEGDKSRYIPLEDDISHPLWDKNQNTITAEEILHGKWFIEGDD</sequence>
<organism evidence="1 2">
    <name type="scientific">Clostridium luticellarii</name>
    <dbReference type="NCBI Taxonomy" id="1691940"/>
    <lineage>
        <taxon>Bacteria</taxon>
        <taxon>Bacillati</taxon>
        <taxon>Bacillota</taxon>
        <taxon>Clostridia</taxon>
        <taxon>Eubacteriales</taxon>
        <taxon>Clostridiaceae</taxon>
        <taxon>Clostridium</taxon>
    </lineage>
</organism>
<dbReference type="Proteomes" id="UP000237798">
    <property type="component" value="Unassembled WGS sequence"/>
</dbReference>
<accession>A0A2T0BQ44</accession>
<protein>
    <submittedName>
        <fullName evidence="1">Uncharacterized protein</fullName>
    </submittedName>
</protein>
<dbReference type="OrthoDB" id="1910419at2"/>
<comment type="caution">
    <text evidence="1">The sequence shown here is derived from an EMBL/GenBank/DDBJ whole genome shotgun (WGS) entry which is preliminary data.</text>
</comment>
<name>A0A2T0BQ44_9CLOT</name>